<name>A0ACC3YUR9_COLTU</name>
<sequence>MWTLTPEQITNYYRGFYIVQIFYHCSVFLIKASIIFTFIRIFTGEKIRAILVGTQVFNLMLGISFTLVGIFQCRPISLSWTLWRRDPNRQGSCLNIVLVGTIHGAIQVALDIWMLVLPGTQVMGLNMQKRKKFAVLFLFSLGLFLTIVSGIRLKSLIQFRAGTHNFTVDTLPIVIWSDIELCAGVFTACIPTTRQFFCKFVFRKAGKVTSFLSSEKTEGDRTGSTHKSPVHASTNTVDEEK</sequence>
<dbReference type="Proteomes" id="UP000805649">
    <property type="component" value="Unassembled WGS sequence"/>
</dbReference>
<keyword evidence="2" id="KW-1185">Reference proteome</keyword>
<evidence type="ECO:0000313" key="2">
    <source>
        <dbReference type="Proteomes" id="UP000805649"/>
    </source>
</evidence>
<evidence type="ECO:0000313" key="1">
    <source>
        <dbReference type="EMBL" id="KAL0935655.1"/>
    </source>
</evidence>
<proteinExistence type="predicted"/>
<gene>
    <name evidence="1" type="ORF">CTRU02_210246</name>
</gene>
<protein>
    <submittedName>
        <fullName evidence="1">CFEM domain-containing protein</fullName>
    </submittedName>
</protein>
<comment type="caution">
    <text evidence="1">The sequence shown here is derived from an EMBL/GenBank/DDBJ whole genome shotgun (WGS) entry which is preliminary data.</text>
</comment>
<accession>A0ACC3YUR9</accession>
<reference evidence="1 2" key="1">
    <citation type="journal article" date="2020" name="Phytopathology">
        <title>Genome Sequence Resources of Colletotrichum truncatum, C. plurivorum, C. musicola, and C. sojae: Four Species Pathogenic to Soybean (Glycine max).</title>
        <authorList>
            <person name="Rogerio F."/>
            <person name="Boufleur T.R."/>
            <person name="Ciampi-Guillardi M."/>
            <person name="Sukno S.A."/>
            <person name="Thon M.R."/>
            <person name="Massola Junior N.S."/>
            <person name="Baroncelli R."/>
        </authorList>
    </citation>
    <scope>NUCLEOTIDE SEQUENCE [LARGE SCALE GENOMIC DNA]</scope>
    <source>
        <strain evidence="1 2">CMES1059</strain>
    </source>
</reference>
<dbReference type="EMBL" id="VUJX02000006">
    <property type="protein sequence ID" value="KAL0935655.1"/>
    <property type="molecule type" value="Genomic_DNA"/>
</dbReference>
<organism evidence="1 2">
    <name type="scientific">Colletotrichum truncatum</name>
    <name type="common">Anthracnose fungus</name>
    <name type="synonym">Colletotrichum capsici</name>
    <dbReference type="NCBI Taxonomy" id="5467"/>
    <lineage>
        <taxon>Eukaryota</taxon>
        <taxon>Fungi</taxon>
        <taxon>Dikarya</taxon>
        <taxon>Ascomycota</taxon>
        <taxon>Pezizomycotina</taxon>
        <taxon>Sordariomycetes</taxon>
        <taxon>Hypocreomycetidae</taxon>
        <taxon>Glomerellales</taxon>
        <taxon>Glomerellaceae</taxon>
        <taxon>Colletotrichum</taxon>
        <taxon>Colletotrichum truncatum species complex</taxon>
    </lineage>
</organism>